<reference evidence="5 6" key="1">
    <citation type="submission" date="2021-06" db="EMBL/GenBank/DDBJ databases">
        <title>A haploid diamondback moth (Plutella xylostella L.) genome assembly resolves 31 chromosomes and identifies a diamide resistance mutation.</title>
        <authorList>
            <person name="Ward C.M."/>
            <person name="Perry K.D."/>
            <person name="Baker G."/>
            <person name="Powis K."/>
            <person name="Heckel D.G."/>
            <person name="Baxter S.W."/>
        </authorList>
    </citation>
    <scope>NUCLEOTIDE SEQUENCE [LARGE SCALE GENOMIC DNA]</scope>
    <source>
        <strain evidence="5 6">LV</strain>
        <tissue evidence="5">Single pupa</tissue>
    </source>
</reference>
<dbReference type="Gene3D" id="2.20.25.240">
    <property type="match status" value="1"/>
</dbReference>
<feature type="domain" description="FLYWCH-type" evidence="4">
    <location>
        <begin position="4"/>
        <end position="51"/>
    </location>
</feature>
<dbReference type="EMBL" id="JAHIBW010000006">
    <property type="protein sequence ID" value="KAG7309867.1"/>
    <property type="molecule type" value="Genomic_DNA"/>
</dbReference>
<keyword evidence="6" id="KW-1185">Reference proteome</keyword>
<proteinExistence type="predicted"/>
<evidence type="ECO:0000256" key="2">
    <source>
        <dbReference type="ARBA" id="ARBA00022771"/>
    </source>
</evidence>
<evidence type="ECO:0000256" key="1">
    <source>
        <dbReference type="ARBA" id="ARBA00022723"/>
    </source>
</evidence>
<evidence type="ECO:0000256" key="3">
    <source>
        <dbReference type="ARBA" id="ARBA00022833"/>
    </source>
</evidence>
<sequence>MLGDYRFKKRSKHQNLKHETHWVCNQCDKGCKARLTTCNDAIVKMYNVHDHRKIRKKSK</sequence>
<name>A0ABQ7QXV4_PLUXY</name>
<dbReference type="Pfam" id="PF04500">
    <property type="entry name" value="FLYWCH"/>
    <property type="match status" value="1"/>
</dbReference>
<accession>A0ABQ7QXV4</accession>
<keyword evidence="2" id="KW-0863">Zinc-finger</keyword>
<comment type="caution">
    <text evidence="5">The sequence shown here is derived from an EMBL/GenBank/DDBJ whole genome shotgun (WGS) entry which is preliminary data.</text>
</comment>
<keyword evidence="1" id="KW-0479">Metal-binding</keyword>
<evidence type="ECO:0000259" key="4">
    <source>
        <dbReference type="Pfam" id="PF04500"/>
    </source>
</evidence>
<evidence type="ECO:0000313" key="5">
    <source>
        <dbReference type="EMBL" id="KAG7309867.1"/>
    </source>
</evidence>
<organism evidence="5 6">
    <name type="scientific">Plutella xylostella</name>
    <name type="common">Diamondback moth</name>
    <name type="synonym">Plutella maculipennis</name>
    <dbReference type="NCBI Taxonomy" id="51655"/>
    <lineage>
        <taxon>Eukaryota</taxon>
        <taxon>Metazoa</taxon>
        <taxon>Ecdysozoa</taxon>
        <taxon>Arthropoda</taxon>
        <taxon>Hexapoda</taxon>
        <taxon>Insecta</taxon>
        <taxon>Pterygota</taxon>
        <taxon>Neoptera</taxon>
        <taxon>Endopterygota</taxon>
        <taxon>Lepidoptera</taxon>
        <taxon>Glossata</taxon>
        <taxon>Ditrysia</taxon>
        <taxon>Yponomeutoidea</taxon>
        <taxon>Plutellidae</taxon>
        <taxon>Plutella</taxon>
    </lineage>
</organism>
<dbReference type="InterPro" id="IPR007588">
    <property type="entry name" value="Znf_FLYWCH"/>
</dbReference>
<dbReference type="Proteomes" id="UP000823941">
    <property type="component" value="Chromosome 6"/>
</dbReference>
<evidence type="ECO:0000313" key="6">
    <source>
        <dbReference type="Proteomes" id="UP000823941"/>
    </source>
</evidence>
<protein>
    <recommendedName>
        <fullName evidence="4">FLYWCH-type domain-containing protein</fullName>
    </recommendedName>
</protein>
<gene>
    <name evidence="5" type="ORF">JYU34_004380</name>
</gene>
<keyword evidence="3" id="KW-0862">Zinc</keyword>